<evidence type="ECO:0000256" key="12">
    <source>
        <dbReference type="RuleBase" id="RU367080"/>
    </source>
</evidence>
<keyword evidence="4 12" id="KW-0863">Zinc-finger</keyword>
<keyword evidence="5 12" id="KW-0378">Hydrolase</keyword>
<evidence type="ECO:0000256" key="4">
    <source>
        <dbReference type="ARBA" id="ARBA00022771"/>
    </source>
</evidence>
<dbReference type="PANTHER" id="PTHR14732">
    <property type="entry name" value="RNA POLYMERASE II SUBUNIT B1 CTD PHOSPHATASE RPAP2-RELATED"/>
    <property type="match status" value="1"/>
</dbReference>
<dbReference type="InterPro" id="IPR038534">
    <property type="entry name" value="Rtr1/RPAP2_sf"/>
</dbReference>
<comment type="similarity">
    <text evidence="2 11 12">Belongs to the RPAP2 family.</text>
</comment>
<evidence type="ECO:0000256" key="6">
    <source>
        <dbReference type="ARBA" id="ARBA00022833"/>
    </source>
</evidence>
<dbReference type="Pfam" id="PF04181">
    <property type="entry name" value="RPAP2_Rtr1"/>
    <property type="match status" value="1"/>
</dbReference>
<evidence type="ECO:0000259" key="14">
    <source>
        <dbReference type="PROSITE" id="PS51479"/>
    </source>
</evidence>
<dbReference type="InterPro" id="IPR039693">
    <property type="entry name" value="Rtr1/RPAP2"/>
</dbReference>
<dbReference type="EC" id="3.1.3.16" evidence="12"/>
<name>A0A3R7M5N7_PENVA</name>
<feature type="compositionally biased region" description="Basic and acidic residues" evidence="13">
    <location>
        <begin position="228"/>
        <end position="243"/>
    </location>
</feature>
<keyword evidence="8 12" id="KW-0539">Nucleus</keyword>
<evidence type="ECO:0000256" key="2">
    <source>
        <dbReference type="ARBA" id="ARBA00005676"/>
    </source>
</evidence>
<comment type="catalytic activity">
    <reaction evidence="9 12">
        <text>O-phospho-L-seryl-[protein] + H2O = L-seryl-[protein] + phosphate</text>
        <dbReference type="Rhea" id="RHEA:20629"/>
        <dbReference type="Rhea" id="RHEA-COMP:9863"/>
        <dbReference type="Rhea" id="RHEA-COMP:11604"/>
        <dbReference type="ChEBI" id="CHEBI:15377"/>
        <dbReference type="ChEBI" id="CHEBI:29999"/>
        <dbReference type="ChEBI" id="CHEBI:43474"/>
        <dbReference type="ChEBI" id="CHEBI:83421"/>
        <dbReference type="EC" id="3.1.3.16"/>
    </reaction>
</comment>
<keyword evidence="16" id="KW-1185">Reference proteome</keyword>
<dbReference type="STRING" id="6689.A0A3R7M5N7"/>
<dbReference type="GO" id="GO:0005737">
    <property type="term" value="C:cytoplasm"/>
    <property type="evidence" value="ECO:0007669"/>
    <property type="project" value="TreeGrafter"/>
</dbReference>
<accession>A0A3R7M5N7</accession>
<feature type="compositionally biased region" description="Basic and acidic residues" evidence="13">
    <location>
        <begin position="288"/>
        <end position="304"/>
    </location>
</feature>
<comment type="function">
    <text evidence="12">Putative RNA polymerase II subunit B1 C-terminal domain (CTD) phosphatase involved in RNA polymerase II transcription regulation.</text>
</comment>
<feature type="domain" description="RTR1-type" evidence="14">
    <location>
        <begin position="59"/>
        <end position="141"/>
    </location>
</feature>
<evidence type="ECO:0000313" key="16">
    <source>
        <dbReference type="Proteomes" id="UP000283509"/>
    </source>
</evidence>
<dbReference type="GO" id="GO:0005634">
    <property type="term" value="C:nucleus"/>
    <property type="evidence" value="ECO:0007669"/>
    <property type="project" value="UniProtKB-SubCell"/>
</dbReference>
<evidence type="ECO:0000256" key="8">
    <source>
        <dbReference type="ARBA" id="ARBA00023242"/>
    </source>
</evidence>
<dbReference type="PROSITE" id="PS51479">
    <property type="entry name" value="ZF_RTR1"/>
    <property type="match status" value="1"/>
</dbReference>
<evidence type="ECO:0000313" key="15">
    <source>
        <dbReference type="EMBL" id="ROT67819.1"/>
    </source>
</evidence>
<dbReference type="OrthoDB" id="2590500at2759"/>
<evidence type="ECO:0000256" key="1">
    <source>
        <dbReference type="ARBA" id="ARBA00004123"/>
    </source>
</evidence>
<dbReference type="EMBL" id="QCYY01002757">
    <property type="protein sequence ID" value="ROT67819.1"/>
    <property type="molecule type" value="Genomic_DNA"/>
</dbReference>
<keyword evidence="3 12" id="KW-0479">Metal-binding</keyword>
<evidence type="ECO:0000256" key="10">
    <source>
        <dbReference type="ARBA" id="ARBA00048336"/>
    </source>
</evidence>
<evidence type="ECO:0000256" key="13">
    <source>
        <dbReference type="SAM" id="MobiDB-lite"/>
    </source>
</evidence>
<dbReference type="PANTHER" id="PTHR14732:SF0">
    <property type="entry name" value="RNA POLYMERASE II SUBUNIT B1 CTD PHOSPHATASE RPAP2-RELATED"/>
    <property type="match status" value="1"/>
</dbReference>
<feature type="region of interest" description="Disordered" evidence="13">
    <location>
        <begin position="464"/>
        <end position="508"/>
    </location>
</feature>
<sequence>MADISKKTTGMESKNVQKSSRRLESFIATSELAKAARSRAQAAFYRLIEEDVTPRVFREELHFINPEIYEDIIADRSIAGLCGYPLCSNYFKDKFGNRTYIIVKNTVYDITVRKNFCCDVCYEASEIVLRQIPTSPLYVRETSVEKKIQLPARAKLSGLHGKIVDITGLGTGYNKVPQKSHKASFLVDNIARESLIQCTENSGLEEPTSQGKGCNTSKAGETSTVEANLREPRSETEDGKNKLSENISNETQVKADIDVKSSDKTDVESLIQKIEDIGLEESTSQENGGKDTDPRNDSENKDRLGSINSEGGQVKSCGDVKSTEDGIKGNMTENPSHSLYELLMPVYQIEKAMKEWMSFDSLRVILGDTYVRGMLEHFGHSWQDYDTTSGLKLGIDARAKYIALCRKLDQQELQEEKEMLHLDVENDFSKAPTKAMPDYEQLKKDARKQELKVVSFLGGREQYEEADVEEEETGRKKGLESIPEEQCDTDKPPRVGNPSGIVAKKGKGKKTKKNVDELEVETSTLPLIDSYSQMAWRQQIVLEKTSKCLNEILGVTDLDGGKVGQLLKAVVITLDLEAHNISFRPGQWNLIMLIFMELLSVRYPVISAAMKTEKYCELQKNIISAFGLDLGYMS</sequence>
<dbReference type="Proteomes" id="UP000283509">
    <property type="component" value="Unassembled WGS sequence"/>
</dbReference>
<proteinExistence type="inferred from homology"/>
<keyword evidence="7 12" id="KW-0904">Protein phosphatase</keyword>
<evidence type="ECO:0000256" key="3">
    <source>
        <dbReference type="ARBA" id="ARBA00022723"/>
    </source>
</evidence>
<evidence type="ECO:0000256" key="9">
    <source>
        <dbReference type="ARBA" id="ARBA00047761"/>
    </source>
</evidence>
<dbReference type="InterPro" id="IPR007308">
    <property type="entry name" value="Rtr1/RPAP2_dom"/>
</dbReference>
<dbReference type="Gene3D" id="1.25.40.820">
    <property type="match status" value="1"/>
</dbReference>
<evidence type="ECO:0000256" key="11">
    <source>
        <dbReference type="PROSITE-ProRule" id="PRU00812"/>
    </source>
</evidence>
<feature type="non-terminal residue" evidence="15">
    <location>
        <position position="634"/>
    </location>
</feature>
<feature type="compositionally biased region" description="Polar residues" evidence="13">
    <location>
        <begin position="201"/>
        <end position="226"/>
    </location>
</feature>
<comment type="subcellular location">
    <subcellularLocation>
        <location evidence="1 12">Nucleus</location>
    </subcellularLocation>
</comment>
<feature type="region of interest" description="Disordered" evidence="13">
    <location>
        <begin position="275"/>
        <end position="320"/>
    </location>
</feature>
<evidence type="ECO:0000256" key="5">
    <source>
        <dbReference type="ARBA" id="ARBA00022801"/>
    </source>
</evidence>
<dbReference type="AlphaFoldDB" id="A0A3R7M5N7"/>
<protein>
    <recommendedName>
        <fullName evidence="12">RNA polymerase II subunit B1 CTD phosphatase RPAP2 homolog</fullName>
        <ecNumber evidence="12">3.1.3.16</ecNumber>
    </recommendedName>
</protein>
<evidence type="ECO:0000256" key="7">
    <source>
        <dbReference type="ARBA" id="ARBA00022912"/>
    </source>
</evidence>
<reference evidence="15 16" key="1">
    <citation type="submission" date="2018-04" db="EMBL/GenBank/DDBJ databases">
        <authorList>
            <person name="Zhang X."/>
            <person name="Yuan J."/>
            <person name="Li F."/>
            <person name="Xiang J."/>
        </authorList>
    </citation>
    <scope>NUCLEOTIDE SEQUENCE [LARGE SCALE GENOMIC DNA]</scope>
    <source>
        <tissue evidence="15">Muscle</tissue>
    </source>
</reference>
<gene>
    <name evidence="15" type="ORF">C7M84_014107</name>
</gene>
<comment type="catalytic activity">
    <reaction evidence="10 12">
        <text>O-phospho-L-threonyl-[protein] + H2O = L-threonyl-[protein] + phosphate</text>
        <dbReference type="Rhea" id="RHEA:47004"/>
        <dbReference type="Rhea" id="RHEA-COMP:11060"/>
        <dbReference type="Rhea" id="RHEA-COMP:11605"/>
        <dbReference type="ChEBI" id="CHEBI:15377"/>
        <dbReference type="ChEBI" id="CHEBI:30013"/>
        <dbReference type="ChEBI" id="CHEBI:43474"/>
        <dbReference type="ChEBI" id="CHEBI:61977"/>
        <dbReference type="EC" id="3.1.3.16"/>
    </reaction>
</comment>
<dbReference type="GO" id="GO:0043175">
    <property type="term" value="F:RNA polymerase core enzyme binding"/>
    <property type="evidence" value="ECO:0007669"/>
    <property type="project" value="UniProtKB-UniRule"/>
</dbReference>
<keyword evidence="6 12" id="KW-0862">Zinc</keyword>
<comment type="caution">
    <text evidence="15">The sequence shown here is derived from an EMBL/GenBank/DDBJ whole genome shotgun (WGS) entry which is preliminary data.</text>
</comment>
<dbReference type="GO" id="GO:0008270">
    <property type="term" value="F:zinc ion binding"/>
    <property type="evidence" value="ECO:0007669"/>
    <property type="project" value="UniProtKB-KW"/>
</dbReference>
<dbReference type="GO" id="GO:0008420">
    <property type="term" value="F:RNA polymerase II CTD heptapeptide repeat phosphatase activity"/>
    <property type="evidence" value="ECO:0007669"/>
    <property type="project" value="UniProtKB-UniRule"/>
</dbReference>
<feature type="region of interest" description="Disordered" evidence="13">
    <location>
        <begin position="201"/>
        <end position="249"/>
    </location>
</feature>
<reference evidence="15 16" key="2">
    <citation type="submission" date="2019-01" db="EMBL/GenBank/DDBJ databases">
        <title>The decoding of complex shrimp genome reveals the adaptation for benthos swimmer, frequently molting mechanism and breeding impact on genome.</title>
        <authorList>
            <person name="Sun Y."/>
            <person name="Gao Y."/>
            <person name="Yu Y."/>
        </authorList>
    </citation>
    <scope>NUCLEOTIDE SEQUENCE [LARGE SCALE GENOMIC DNA]</scope>
    <source>
        <tissue evidence="15">Muscle</tissue>
    </source>
</reference>
<organism evidence="15 16">
    <name type="scientific">Penaeus vannamei</name>
    <name type="common">Whiteleg shrimp</name>
    <name type="synonym">Litopenaeus vannamei</name>
    <dbReference type="NCBI Taxonomy" id="6689"/>
    <lineage>
        <taxon>Eukaryota</taxon>
        <taxon>Metazoa</taxon>
        <taxon>Ecdysozoa</taxon>
        <taxon>Arthropoda</taxon>
        <taxon>Crustacea</taxon>
        <taxon>Multicrustacea</taxon>
        <taxon>Malacostraca</taxon>
        <taxon>Eumalacostraca</taxon>
        <taxon>Eucarida</taxon>
        <taxon>Decapoda</taxon>
        <taxon>Dendrobranchiata</taxon>
        <taxon>Penaeoidea</taxon>
        <taxon>Penaeidae</taxon>
        <taxon>Penaeus</taxon>
    </lineage>
</organism>